<keyword evidence="3" id="KW-0358">Heparin-binding</keyword>
<feature type="domain" description="Fibronectin type-I" evidence="13">
    <location>
        <begin position="2199"/>
        <end position="2241"/>
    </location>
</feature>
<dbReference type="InterPro" id="IPR000562">
    <property type="entry name" value="FN_type2_dom"/>
</dbReference>
<sequence length="2324" mass="256556">MTGGPLGTALAVALLAYTVQCMPRGTGKHRRQAQEHSVQNTSTVSSADGCVEGGQLYGVGEQWERSYLGSILLCTCHGVSGIKCKSKPDAEETCYDKVNLRSYRVGETYERPKDGMIWDCTCIGSSRGKISCTIANRCHEGGHSYNIGDTWKRPHDTGDYMLECVCLGNGKGEWTCKPVAERCYDNAAGTSYMVGETWEKPYQGWMMVDCTCLGEGSGRITCTSRNRCNDQDTRTSYRIGDTWSKTDSRGHVLQCLCTGNGRGEWKCERHASLHTTSLGTGSRVVTNVQPAVLQPQAVPENPTEGSCLTDAGVSYAQGMRWIKTQGSKQMLCTCLGNGVSCDESESQSQVYGGSSGGQPCVFPFVFMGKTFYSCTSEGRSDGQLWCSTSSDFEKDYKYSFCTSKNVMVTTRGGNSNGALCHFPFLYNGRNYTDCTAEGRRDGMKWCGTTYNYDREQRFGFCPMAAHEEVCTTGEGVMYRVGDQWDRRHDVLGHMMRCTCVGNGRGEWSCIAYSQLKDQCIVDNLTYEVNQTFTKHHDEGYMMNCTCFGQGRGRWKCDAIDQCQEPETRVFYQIGDSWDKLIQGIHYRCYCYGNGIGEMSCEPQQTFSVQVIISESGNQPNSHPIQWNAPASEHITQYILKWRPKNTHIRWMEVTIPGHLNSYTIAGLKPGVTYEGQLISILRFGRRETTRFDFSTVHGSLTPSEGETTPPPPMVDTSESVTEITSSSFVISWVSASDTVSGFRVEYELSEEGGQTGQPMYPFPDLPHTATSVNISELLPGRKYTVNVYEVTGEGEPNLILTTSQTTAPDAPSDHEVEQVGETSIIISWSKPVAPITGYRVIYTPSEEGSSGSTELNLPNTATSVTLGDLRPGLLYNISIYSVEENLESEPIFVQVTTAGEPLEVPSPTDLQFFEVSDSKIIITWTGPSIEVSGYRVSVGEVGPDGLVERELPFPVTQNAYAEITHLQPGTLYRFFIFALKSGEESEPLVGEQATKPDPPTDIQFTNVNEDSAVIIWSAPRAQITGYRLFLTVEGSNPKQLRIPGRMSQYTLINLQPDTEYTATLHAERGNVLSEGSIASFTTLQQMGNTPYFSTDVTDTSIIVSWNPVPKIGYKVPLKRGRAIWHSYIPIQSRCHSYITCSSLSPPTDLNLQSNPNTGEVTVQWSDAKIPDITGYRVTCRPTKGQQGNSVEEFVKAGQNSYTLENLSPGVEYNVSVFTVKDDMESVPVSTTLTTDVPKITDLSFINITDSTIGLSWSPINSTTVTGYRITVLAAGDSVPIFVEFVEPTTGIYTVHGLEPGIDYDITVTTVTENGESEPITITQQTAVPAPSGLSFGEVTADTMLVTWKAPQVPRSSDIERYIIRYHPVDDDDDTIERTVDGNTNYVVLRHLVPNTEYMVGVICVYEERESSPAIGTQRTGEFVVLDAPVGLQFSDVGTNSFTVRWQAPQAVISGYRIRYQKTSGGRAKEERLPPSRSHFTLTGLTQETEYSISVYAVSRSRESLPLTGTQSTTHFRSYDITVRWDAPSVTSPLGLYRNPPTSSLIKPCFVLLIRDQRFVLSLHSSLIMQRRRATSSTGAASGFDTVDKPKDLSFTDVDSTSMRISWESPDGVVSSYRVLYYSPEEGERELFPAPRGEDESAVLHGLRPGTEYTVKVIALHDRTPSTPLVGTQTTGITLDTIPGPTSLHFSQVGPTSFTVSWSSSDVRLTGYRVAITPKSKNGPTKEDNISPDSTEFHATGLMPGTDYEVEVYGVKNSLTSRRVKGEITTPDNISPPRRVRISNVKDSSITLTWRSKTEAISGFLVEATPTLGSHKPIQRTIEPDSRTYTITGLEPGTNYKINIYTLNGSSRSEPFTLTATTAKPVISPPTNLHFTSLTPTSISFIWEPPRSTITGYYVTYGEAGDIPKELIPRPQAGRTFASISGLKPGTEYVIKIVALNNAQRSIPLIGKAKTRKYTFLPDPSRPSHDILDVPEDNDHFNNHVHMLGPNIHNTLGQQGQHIYTEHQSYNLGNNGQQPHLPSQREPLVYIPLPGADGQRVPVVQVSEGPEPGFPFGGLYNETNLPQEAQTQTTIMWQPVPHTSEYVVSCSPLTEINEKTFQMRLPGMSTSATLIGLTSGASYNVLVESVNGDQKQKVLEDVVTVRNSVIPTGRDVCYDTFTATYHEVGAEWERMSETGFKLWCKCLGLGSGHFRCDSSKWCHDNGHNYRIGEKWDRQAENGHMMSCTCLGSGKGEFKCEPHESTCYDDGKLYQVGNQWQKEYLGSICTCTCYGGQQGWRCENCRRPGAEVDADLVQPPVRADNIQCPIECLRPDLLADAQSPIE</sequence>
<feature type="domain" description="Fibronectin type-I" evidence="13">
    <location>
        <begin position="92"/>
        <end position="135"/>
    </location>
</feature>
<organism evidence="15 16">
    <name type="scientific">Cyprinus carpio</name>
    <name type="common">Common carp</name>
    <dbReference type="NCBI Taxonomy" id="7962"/>
    <lineage>
        <taxon>Eukaryota</taxon>
        <taxon>Metazoa</taxon>
        <taxon>Chordata</taxon>
        <taxon>Craniata</taxon>
        <taxon>Vertebrata</taxon>
        <taxon>Euteleostomi</taxon>
        <taxon>Actinopterygii</taxon>
        <taxon>Neopterygii</taxon>
        <taxon>Teleostei</taxon>
        <taxon>Ostariophysi</taxon>
        <taxon>Cypriniformes</taxon>
        <taxon>Cyprinidae</taxon>
        <taxon>Cyprininae</taxon>
        <taxon>Cyprinus</taxon>
    </lineage>
</organism>
<feature type="domain" description="Fibronectin type-I" evidence="13">
    <location>
        <begin position="517"/>
        <end position="559"/>
    </location>
</feature>
<dbReference type="FunFam" id="2.10.70.10:FF:000007">
    <property type="entry name" value="Fibronectin 1"/>
    <property type="match status" value="1"/>
</dbReference>
<dbReference type="CDD" id="cd00063">
    <property type="entry name" value="FN3"/>
    <property type="match status" value="13"/>
</dbReference>
<dbReference type="Gene3D" id="2.60.40.10">
    <property type="entry name" value="Immunoglobulins"/>
    <property type="match status" value="14"/>
</dbReference>
<dbReference type="SMART" id="SM00060">
    <property type="entry name" value="FN3"/>
    <property type="match status" value="14"/>
</dbReference>
<dbReference type="InterPro" id="IPR036116">
    <property type="entry name" value="FN3_sf"/>
</dbReference>
<evidence type="ECO:0000259" key="12">
    <source>
        <dbReference type="PROSITE" id="PS50853"/>
    </source>
</evidence>
<evidence type="ECO:0000256" key="7">
    <source>
        <dbReference type="ARBA" id="ARBA00023157"/>
    </source>
</evidence>
<dbReference type="Ensembl" id="ENSCCRT00020084273.1">
    <property type="protein sequence ID" value="ENSCCRP00020076877.1"/>
    <property type="gene ID" value="ENSCCRG00020029540.1"/>
</dbReference>
<dbReference type="PROSITE" id="PS51091">
    <property type="entry name" value="FN1_2"/>
    <property type="match status" value="11"/>
</dbReference>
<proteinExistence type="predicted"/>
<feature type="domain" description="Fibronectin type-I" evidence="13">
    <location>
        <begin position="226"/>
        <end position="270"/>
    </location>
</feature>
<feature type="domain" description="Fibronectin type-III" evidence="12">
    <location>
        <begin position="998"/>
        <end position="1086"/>
    </location>
</feature>
<dbReference type="PROSITE" id="PS01253">
    <property type="entry name" value="FN1_1"/>
    <property type="match status" value="5"/>
</dbReference>
<evidence type="ECO:0000256" key="1">
    <source>
        <dbReference type="ARBA" id="ARBA00020368"/>
    </source>
</evidence>
<dbReference type="InterPro" id="IPR000083">
    <property type="entry name" value="Fibronectin_type1"/>
</dbReference>
<dbReference type="InterPro" id="IPR050991">
    <property type="entry name" value="ECM_Regulatory_Proteins"/>
</dbReference>
<feature type="domain" description="Fibronectin type-III" evidence="12">
    <location>
        <begin position="810"/>
        <end position="901"/>
    </location>
</feature>
<evidence type="ECO:0000256" key="6">
    <source>
        <dbReference type="ARBA" id="ARBA00022960"/>
    </source>
</evidence>
<dbReference type="GO" id="GO:0008360">
    <property type="term" value="P:regulation of cell shape"/>
    <property type="evidence" value="ECO:0007669"/>
    <property type="project" value="UniProtKB-KW"/>
</dbReference>
<keyword evidence="5" id="KW-0130">Cell adhesion</keyword>
<dbReference type="Pfam" id="PF00039">
    <property type="entry name" value="fn1"/>
    <property type="match status" value="10"/>
</dbReference>
<keyword evidence="2" id="KW-0011">Acute phase</keyword>
<feature type="domain" description="Fibronectin type-III" evidence="12">
    <location>
        <begin position="604"/>
        <end position="711"/>
    </location>
</feature>
<keyword evidence="8" id="KW-0325">Glycoprotein</keyword>
<feature type="domain" description="Fibronectin type-I" evidence="13">
    <location>
        <begin position="48"/>
        <end position="87"/>
    </location>
</feature>
<dbReference type="SUPFAM" id="SSF57603">
    <property type="entry name" value="FnI-like domain"/>
    <property type="match status" value="12"/>
</dbReference>
<dbReference type="Pfam" id="PF00040">
    <property type="entry name" value="fn2"/>
    <property type="match status" value="2"/>
</dbReference>
<dbReference type="PROSITE" id="PS50853">
    <property type="entry name" value="FN3"/>
    <property type="match status" value="13"/>
</dbReference>
<feature type="domain" description="Fibronectin type-III" evidence="12">
    <location>
        <begin position="1683"/>
        <end position="1772"/>
    </location>
</feature>
<feature type="disulfide bond" evidence="9">
    <location>
        <begin position="434"/>
        <end position="461"/>
    </location>
</feature>
<evidence type="ECO:0000256" key="4">
    <source>
        <dbReference type="ARBA" id="ARBA00022737"/>
    </source>
</evidence>
<keyword evidence="11" id="KW-0732">Signal</keyword>
<dbReference type="FunFam" id="2.60.40.10:FF:000227">
    <property type="entry name" value="Fibronectin isoform X1"/>
    <property type="match status" value="2"/>
</dbReference>
<dbReference type="SUPFAM" id="SSF49265">
    <property type="entry name" value="Fibronectin type III"/>
    <property type="match status" value="9"/>
</dbReference>
<evidence type="ECO:0000256" key="3">
    <source>
        <dbReference type="ARBA" id="ARBA00022674"/>
    </source>
</evidence>
<keyword evidence="4" id="KW-0677">Repeat</keyword>
<feature type="chain" id="PRO_5034489326" description="Fibronectin" evidence="11">
    <location>
        <begin position="22"/>
        <end position="2324"/>
    </location>
</feature>
<feature type="domain" description="Fibronectin type-II" evidence="14">
    <location>
        <begin position="415"/>
        <end position="463"/>
    </location>
</feature>
<feature type="domain" description="Fibronectin type-III" evidence="12">
    <location>
        <begin position="1240"/>
        <end position="1328"/>
    </location>
</feature>
<feature type="domain" description="Fibronectin type-III" evidence="12">
    <location>
        <begin position="1775"/>
        <end position="1865"/>
    </location>
</feature>
<dbReference type="GO" id="GO:0005178">
    <property type="term" value="F:integrin binding"/>
    <property type="evidence" value="ECO:0007669"/>
    <property type="project" value="TreeGrafter"/>
</dbReference>
<evidence type="ECO:0000313" key="16">
    <source>
        <dbReference type="Proteomes" id="UP000694701"/>
    </source>
</evidence>
<feature type="domain" description="Fibronectin type-I" evidence="13">
    <location>
        <begin position="468"/>
        <end position="512"/>
    </location>
</feature>
<accession>A0A8C2IA26</accession>
<evidence type="ECO:0000256" key="10">
    <source>
        <dbReference type="SAM" id="MobiDB-lite"/>
    </source>
</evidence>
<dbReference type="PROSITE" id="PS00023">
    <property type="entry name" value="FN2_1"/>
    <property type="match status" value="1"/>
</dbReference>
<dbReference type="CDD" id="cd00061">
    <property type="entry name" value="FN1"/>
    <property type="match status" value="11"/>
</dbReference>
<dbReference type="CDD" id="cd00062">
    <property type="entry name" value="FN2"/>
    <property type="match status" value="2"/>
</dbReference>
<feature type="region of interest" description="Disordered" evidence="10">
    <location>
        <begin position="695"/>
        <end position="717"/>
    </location>
</feature>
<dbReference type="GO" id="GO:0008201">
    <property type="term" value="F:heparin binding"/>
    <property type="evidence" value="ECO:0007669"/>
    <property type="project" value="UniProtKB-KW"/>
</dbReference>
<feature type="domain" description="Fibronectin type-I" evidence="13">
    <location>
        <begin position="2154"/>
        <end position="2198"/>
    </location>
</feature>
<protein>
    <recommendedName>
        <fullName evidence="1">Fibronectin</fullName>
    </recommendedName>
</protein>
<feature type="domain" description="Fibronectin type-III" evidence="12">
    <location>
        <begin position="1428"/>
        <end position="1516"/>
    </location>
</feature>
<dbReference type="PRINTS" id="PR00013">
    <property type="entry name" value="FNTYPEII"/>
</dbReference>
<dbReference type="GO" id="GO:0007399">
    <property type="term" value="P:nervous system development"/>
    <property type="evidence" value="ECO:0007669"/>
    <property type="project" value="TreeGrafter"/>
</dbReference>
<evidence type="ECO:0000256" key="5">
    <source>
        <dbReference type="ARBA" id="ARBA00022889"/>
    </source>
</evidence>
<dbReference type="InterPro" id="IPR036943">
    <property type="entry name" value="FN_type2_sf"/>
</dbReference>
<dbReference type="Gene3D" id="2.10.70.10">
    <property type="entry name" value="Complement Module, domain 1"/>
    <property type="match status" value="12"/>
</dbReference>
<feature type="domain" description="Fibronectin type-III" evidence="12">
    <location>
        <begin position="1145"/>
        <end position="1239"/>
    </location>
</feature>
<dbReference type="SMART" id="SM00059">
    <property type="entry name" value="FN2"/>
    <property type="match status" value="2"/>
</dbReference>
<evidence type="ECO:0000259" key="14">
    <source>
        <dbReference type="PROSITE" id="PS51092"/>
    </source>
</evidence>
<dbReference type="PANTHER" id="PTHR46708">
    <property type="entry name" value="TENASCIN"/>
    <property type="match status" value="1"/>
</dbReference>
<feature type="disulfide bond" evidence="9">
    <location>
        <begin position="420"/>
        <end position="446"/>
    </location>
</feature>
<dbReference type="GO" id="GO:0007160">
    <property type="term" value="P:cell-matrix adhesion"/>
    <property type="evidence" value="ECO:0007669"/>
    <property type="project" value="TreeGrafter"/>
</dbReference>
<feature type="disulfide bond" evidence="9">
    <location>
        <begin position="360"/>
        <end position="386"/>
    </location>
</feature>
<dbReference type="GO" id="GO:0007044">
    <property type="term" value="P:cell-substrate junction assembly"/>
    <property type="evidence" value="ECO:0007669"/>
    <property type="project" value="TreeGrafter"/>
</dbReference>
<dbReference type="GO" id="GO:0007507">
    <property type="term" value="P:heart development"/>
    <property type="evidence" value="ECO:0007669"/>
    <property type="project" value="TreeGrafter"/>
</dbReference>
<feature type="domain" description="Fibronectin type-II" evidence="14">
    <location>
        <begin position="355"/>
        <end position="403"/>
    </location>
</feature>
<feature type="disulfide bond" evidence="9">
    <location>
        <begin position="374"/>
        <end position="401"/>
    </location>
</feature>
<reference evidence="15" key="1">
    <citation type="submission" date="2025-08" db="UniProtKB">
        <authorList>
            <consortium name="Ensembl"/>
        </authorList>
    </citation>
    <scope>IDENTIFICATION</scope>
</reference>
<dbReference type="FunFam" id="2.10.70.10:FF:000021">
    <property type="entry name" value="fibronectin isoform X1"/>
    <property type="match status" value="1"/>
</dbReference>
<dbReference type="GO" id="GO:0005201">
    <property type="term" value="F:extracellular matrix structural constituent"/>
    <property type="evidence" value="ECO:0007669"/>
    <property type="project" value="TreeGrafter"/>
</dbReference>
<dbReference type="FunFam" id="2.10.10.10:FF:000001">
    <property type="entry name" value="Fibronectin 1a isoform 1"/>
    <property type="match status" value="2"/>
</dbReference>
<dbReference type="Proteomes" id="UP000694701">
    <property type="component" value="Unplaced"/>
</dbReference>
<dbReference type="InterPro" id="IPR013783">
    <property type="entry name" value="Ig-like_fold"/>
</dbReference>
<dbReference type="GO" id="GO:0043394">
    <property type="term" value="F:proteoglycan binding"/>
    <property type="evidence" value="ECO:0007669"/>
    <property type="project" value="TreeGrafter"/>
</dbReference>
<feature type="domain" description="Fibronectin type-III" evidence="12">
    <location>
        <begin position="906"/>
        <end position="997"/>
    </location>
</feature>
<evidence type="ECO:0000313" key="15">
    <source>
        <dbReference type="Ensembl" id="ENSCCRP00020076877.1"/>
    </source>
</evidence>
<dbReference type="FunFam" id="2.10.70.10:FF:000018">
    <property type="entry name" value="Fibronectin 1"/>
    <property type="match status" value="1"/>
</dbReference>
<evidence type="ECO:0000259" key="13">
    <source>
        <dbReference type="PROSITE" id="PS51091"/>
    </source>
</evidence>
<dbReference type="SMART" id="SM00058">
    <property type="entry name" value="FN1"/>
    <property type="match status" value="12"/>
</dbReference>
<feature type="domain" description="Fibronectin type-III" evidence="12">
    <location>
        <begin position="714"/>
        <end position="809"/>
    </location>
</feature>
<dbReference type="FunFam" id="2.60.40.10:FF:000099">
    <property type="entry name" value="Fibronectin 1"/>
    <property type="match status" value="3"/>
</dbReference>
<keyword evidence="6" id="KW-0133">Cell shape</keyword>
<feature type="domain" description="Fibronectin type-I" evidence="13">
    <location>
        <begin position="136"/>
        <end position="179"/>
    </location>
</feature>
<dbReference type="SUPFAM" id="SSF57440">
    <property type="entry name" value="Kringle-like"/>
    <property type="match status" value="2"/>
</dbReference>
<dbReference type="InterPro" id="IPR003961">
    <property type="entry name" value="FN3_dom"/>
</dbReference>
<dbReference type="GO" id="GO:0005615">
    <property type="term" value="C:extracellular space"/>
    <property type="evidence" value="ECO:0007669"/>
    <property type="project" value="UniProtKB-ARBA"/>
</dbReference>
<dbReference type="PROSITE" id="PS51092">
    <property type="entry name" value="FN2_2"/>
    <property type="match status" value="2"/>
</dbReference>
<evidence type="ECO:0000256" key="8">
    <source>
        <dbReference type="ARBA" id="ARBA00023180"/>
    </source>
</evidence>
<dbReference type="Gene3D" id="2.10.10.10">
    <property type="entry name" value="Fibronectin, type II, collagen-binding"/>
    <property type="match status" value="2"/>
</dbReference>
<dbReference type="GO" id="GO:0006953">
    <property type="term" value="P:acute-phase response"/>
    <property type="evidence" value="ECO:0007669"/>
    <property type="project" value="UniProtKB-KW"/>
</dbReference>
<feature type="domain" description="Fibronectin type-III" evidence="12">
    <location>
        <begin position="1588"/>
        <end position="1680"/>
    </location>
</feature>
<dbReference type="FunFam" id="2.10.70.10:FF:000006">
    <property type="entry name" value="Fibronectin 1"/>
    <property type="match status" value="3"/>
</dbReference>
<evidence type="ECO:0000256" key="11">
    <source>
        <dbReference type="SAM" id="SignalP"/>
    </source>
</evidence>
<dbReference type="Pfam" id="PF00041">
    <property type="entry name" value="fn3"/>
    <property type="match status" value="13"/>
</dbReference>
<name>A0A8C2IA26_CYPCA</name>
<feature type="signal peptide" evidence="11">
    <location>
        <begin position="1"/>
        <end position="21"/>
    </location>
</feature>
<feature type="domain" description="Fibronectin type-I" evidence="13">
    <location>
        <begin position="2243"/>
        <end position="2283"/>
    </location>
</feature>
<dbReference type="InterPro" id="IPR013806">
    <property type="entry name" value="Kringle-like"/>
</dbReference>
<feature type="domain" description="Fibronectin type-I" evidence="13">
    <location>
        <begin position="181"/>
        <end position="225"/>
    </location>
</feature>
<feature type="domain" description="Fibronectin type-III" evidence="12">
    <location>
        <begin position="1329"/>
        <end position="1427"/>
    </location>
</feature>
<feature type="domain" description="Fibronectin type-I" evidence="13">
    <location>
        <begin position="560"/>
        <end position="603"/>
    </location>
</feature>
<keyword evidence="7 9" id="KW-1015">Disulfide bond</keyword>
<dbReference type="PANTHER" id="PTHR46708:SF4">
    <property type="entry name" value="FIBRONECTIN"/>
    <property type="match status" value="1"/>
</dbReference>
<feature type="domain" description="Fibronectin type-III" evidence="12">
    <location>
        <begin position="1868"/>
        <end position="1961"/>
    </location>
</feature>
<evidence type="ECO:0000256" key="2">
    <source>
        <dbReference type="ARBA" id="ARBA00022486"/>
    </source>
</evidence>
<evidence type="ECO:0000256" key="9">
    <source>
        <dbReference type="PROSITE-ProRule" id="PRU00479"/>
    </source>
</evidence>
<dbReference type="FunFam" id="2.10.70.10:FF:000004">
    <property type="entry name" value="Fibronectin 1"/>
    <property type="match status" value="1"/>
</dbReference>